<evidence type="ECO:0000256" key="2">
    <source>
        <dbReference type="ARBA" id="ARBA00022676"/>
    </source>
</evidence>
<protein>
    <recommendedName>
        <fullName evidence="10">Nucleotide-diphospho-sugar transferase domain-containing protein</fullName>
    </recommendedName>
</protein>
<accession>A0A6C0HFM8</accession>
<evidence type="ECO:0000256" key="4">
    <source>
        <dbReference type="ARBA" id="ARBA00022692"/>
    </source>
</evidence>
<dbReference type="Pfam" id="PF01762">
    <property type="entry name" value="Galactosyl_T"/>
    <property type="match status" value="1"/>
</dbReference>
<dbReference type="GO" id="GO:0000139">
    <property type="term" value="C:Golgi membrane"/>
    <property type="evidence" value="ECO:0007669"/>
    <property type="project" value="UniProtKB-SubCell"/>
</dbReference>
<evidence type="ECO:0000256" key="1">
    <source>
        <dbReference type="ARBA" id="ARBA00004323"/>
    </source>
</evidence>
<dbReference type="EMBL" id="MN739940">
    <property type="protein sequence ID" value="QHT78833.1"/>
    <property type="molecule type" value="Genomic_DNA"/>
</dbReference>
<name>A0A6C0HFM8_9ZZZZ</name>
<keyword evidence="2" id="KW-0328">Glycosyltransferase</keyword>
<comment type="subcellular location">
    <subcellularLocation>
        <location evidence="1">Golgi apparatus membrane</location>
        <topology evidence="1">Single-pass type II membrane protein</topology>
    </subcellularLocation>
</comment>
<keyword evidence="8" id="KW-0472">Membrane</keyword>
<keyword evidence="7" id="KW-0333">Golgi apparatus</keyword>
<keyword evidence="5" id="KW-0735">Signal-anchor</keyword>
<keyword evidence="3" id="KW-0808">Transferase</keyword>
<evidence type="ECO:0008006" key="10">
    <source>
        <dbReference type="Google" id="ProtNLM"/>
    </source>
</evidence>
<proteinExistence type="predicted"/>
<dbReference type="GO" id="GO:0016758">
    <property type="term" value="F:hexosyltransferase activity"/>
    <property type="evidence" value="ECO:0007669"/>
    <property type="project" value="InterPro"/>
</dbReference>
<evidence type="ECO:0000256" key="6">
    <source>
        <dbReference type="ARBA" id="ARBA00022989"/>
    </source>
</evidence>
<evidence type="ECO:0000313" key="9">
    <source>
        <dbReference type="EMBL" id="QHT78833.1"/>
    </source>
</evidence>
<keyword evidence="6" id="KW-1133">Transmembrane helix</keyword>
<sequence>MSKEEVEGIILIISCQKHKDTRLKEFKLPKEYYNGWKVIYVLGDLTLPSLYQLNKNLLTINCEDSYIHLLKKVVMSIEILQNIYNIKQGILRCGDDLLFNEEKLVEFLNYQEKKDYMGYDAMEILKIIGLNYNFDIDIKPCIDNFMLGYYYQHPEDFENPLHNLKGVNIVKYNSRPCNIPYCSGVLFYVSNKACNILVDHMKKINYNVFYEDPETKSYPYSIEDCGVGFIMFKSKIRLTDYPMYKDNYSQGSIAYHTNKYR</sequence>
<dbReference type="AlphaFoldDB" id="A0A6C0HFM8"/>
<evidence type="ECO:0000256" key="5">
    <source>
        <dbReference type="ARBA" id="ARBA00022968"/>
    </source>
</evidence>
<evidence type="ECO:0000256" key="8">
    <source>
        <dbReference type="ARBA" id="ARBA00023136"/>
    </source>
</evidence>
<evidence type="ECO:0000256" key="7">
    <source>
        <dbReference type="ARBA" id="ARBA00023034"/>
    </source>
</evidence>
<reference evidence="9" key="1">
    <citation type="journal article" date="2020" name="Nature">
        <title>Giant virus diversity and host interactions through global metagenomics.</title>
        <authorList>
            <person name="Schulz F."/>
            <person name="Roux S."/>
            <person name="Paez-Espino D."/>
            <person name="Jungbluth S."/>
            <person name="Walsh D.A."/>
            <person name="Denef V.J."/>
            <person name="McMahon K.D."/>
            <person name="Konstantinidis K.T."/>
            <person name="Eloe-Fadrosh E.A."/>
            <person name="Kyrpides N.C."/>
            <person name="Woyke T."/>
        </authorList>
    </citation>
    <scope>NUCLEOTIDE SEQUENCE</scope>
    <source>
        <strain evidence="9">GVMAG-M-3300023179-92</strain>
    </source>
</reference>
<dbReference type="InterPro" id="IPR002659">
    <property type="entry name" value="Glyco_trans_31"/>
</dbReference>
<organism evidence="9">
    <name type="scientific">viral metagenome</name>
    <dbReference type="NCBI Taxonomy" id="1070528"/>
    <lineage>
        <taxon>unclassified sequences</taxon>
        <taxon>metagenomes</taxon>
        <taxon>organismal metagenomes</taxon>
    </lineage>
</organism>
<evidence type="ECO:0000256" key="3">
    <source>
        <dbReference type="ARBA" id="ARBA00022679"/>
    </source>
</evidence>
<keyword evidence="4" id="KW-0812">Transmembrane</keyword>